<gene>
    <name evidence="3" type="ORF">IQ247_28395</name>
</gene>
<feature type="domain" description="Peptidase C-terminal archaeal/bacterial" evidence="2">
    <location>
        <begin position="1004"/>
        <end position="1087"/>
    </location>
</feature>
<evidence type="ECO:0000259" key="2">
    <source>
        <dbReference type="Pfam" id="PF04151"/>
    </source>
</evidence>
<dbReference type="Proteomes" id="UP000620559">
    <property type="component" value="Unassembled WGS sequence"/>
</dbReference>
<reference evidence="3" key="1">
    <citation type="submission" date="2020-10" db="EMBL/GenBank/DDBJ databases">
        <authorList>
            <person name="Castelo-Branco R."/>
            <person name="Eusebio N."/>
            <person name="Adriana R."/>
            <person name="Vieira A."/>
            <person name="Brugerolle De Fraissinette N."/>
            <person name="Rezende De Castro R."/>
            <person name="Schneider M.P."/>
            <person name="Vasconcelos V."/>
            <person name="Leao P.N."/>
        </authorList>
    </citation>
    <scope>NUCLEOTIDE SEQUENCE</scope>
    <source>
        <strain evidence="3">LEGE 06105</strain>
    </source>
</reference>
<dbReference type="Gene3D" id="2.160.20.160">
    <property type="match status" value="1"/>
</dbReference>
<name>A0A8J7FFJ7_9CYAN</name>
<dbReference type="EMBL" id="JADEWL010000176">
    <property type="protein sequence ID" value="MBE9216534.1"/>
    <property type="molecule type" value="Genomic_DNA"/>
</dbReference>
<evidence type="ECO:0000313" key="3">
    <source>
        <dbReference type="EMBL" id="MBE9216534.1"/>
    </source>
</evidence>
<evidence type="ECO:0000256" key="1">
    <source>
        <dbReference type="SAM" id="MobiDB-lite"/>
    </source>
</evidence>
<evidence type="ECO:0000313" key="4">
    <source>
        <dbReference type="Proteomes" id="UP000620559"/>
    </source>
</evidence>
<sequence>MVQVSLSTSTNYDGELNALLEDQGTALTVSFSLDEPAPEGGLKVYVDSDVEQIVNRLDLPGFGGNPIVENINPSLLGTNFDNSGFYLTIDEGATSASFTINVFDNEEPDTFQPETFDGLVEAVFQLKTQEQVDSQDLGDVGNLSDYTIDSNAATSSVLFADSESQLAEQSQPPTTPEPPASGLPLVSLNTGPDYLVEEDGTVSAHVFNITGGTIPEGGIVVGVKADNLGEFDLDAIEVGNGGEVVNVREDGFDIRLTDFTTLVNLPVAADGEAEGVETASFSLEAGDGYEVNEDLSGGEFTLVDTRAEVPANFSEPNDIISLASKIEISSDNPEVTINETVKFDIGNRYQNEDGSFTYVDASEDVDFYKFDLKAGDAIAFDIDAGAGFDDNLSISEVNAIGFLPSAPDVTLNVYDAQGNIVTYSDQGAGPGELFATAFDPYIEFRAPQDGTYYLGVAAFPNGLENRRVTFPDANLGYDPFVPASGSGEDFGVDFPNFGQYELNISLNPDNLVQLPKRNRSNNNPPNTVDLAQPGEPTVSLNFLDVTLTPFTDEVISDGLVENLDDRGSVLALILTTEGEIPEEGIVVTVNSDIYLRDYFSENSLFTTPFSPGAELIDVVTDDSGIETGFQLRIFEAATYVAFNAKNRYYDGSLENEVDSPETATFFLEAGEGYGVSPSNSQITTTFYDSLEQVPEPSVIPDVSMTISETVLIESEGTETTLNFSLSEAPPEEGVVVYVKGAEGLLPQFGVLNAQVTGGVFPLANGGVTGFYFKITEQEASITLPVFADPFDEGLQSYSFALQETPLYTINGDASEVNFTIADTPDSLLEVSLSSDSGVLVELENAVGLLTFNLTAFPEAEGVTVTVDAPNLSEFDVDALTVTGGEIAAITDTGFSLNITDATATVELPLLSDGEVEGLRTATFSLVEGESYRTRFDVSEAIITLVDIPEQVPSPTEESDSNDTIAQAVDLNLNPENSNATVRARLSSLEPNEDFFTDIKDPTEDVDLYSFNLKAGDTVKIDVDSIPFESAKFPGIEQRLDSELRLFDADGNELASVNNTAAPGQEFSRDPYLEFTASESSTYYVGISQLGNRDYDPLVDNNLTRGSGWIFPEIGVFFGEYDLNVSLTPGNVPEQPTTQPVFGSLEGDTIEVEGSNGLIFAGSSDDLIDASISSTGSNRIYGGNGNDTFILGSGDSFARSFGDRLIGGAGDDKFFAMSGGDNIITGGAGADQFWIATAEIPDSANIITDFTLGEDVLGIAGLGIGFDDLSITQQEDNTLIAANGSDLAILQGIGAASLNADNFAFG</sequence>
<dbReference type="InterPro" id="IPR007280">
    <property type="entry name" value="Peptidase_C_arc/bac"/>
</dbReference>
<feature type="region of interest" description="Disordered" evidence="1">
    <location>
        <begin position="162"/>
        <end position="189"/>
    </location>
</feature>
<accession>A0A8J7FFJ7</accession>
<feature type="domain" description="Peptidase C-terminal archaeal/bacterial" evidence="2">
    <location>
        <begin position="364"/>
        <end position="457"/>
    </location>
</feature>
<comment type="caution">
    <text evidence="3">The sequence shown here is derived from an EMBL/GenBank/DDBJ whole genome shotgun (WGS) entry which is preliminary data.</text>
</comment>
<dbReference type="RefSeq" id="WP_193925152.1">
    <property type="nucleotide sequence ID" value="NZ_JADEWL010000176.1"/>
</dbReference>
<proteinExistence type="predicted"/>
<organism evidence="3 4">
    <name type="scientific">Plectonema cf. radiosum LEGE 06105</name>
    <dbReference type="NCBI Taxonomy" id="945769"/>
    <lineage>
        <taxon>Bacteria</taxon>
        <taxon>Bacillati</taxon>
        <taxon>Cyanobacteriota</taxon>
        <taxon>Cyanophyceae</taxon>
        <taxon>Oscillatoriophycideae</taxon>
        <taxon>Oscillatoriales</taxon>
        <taxon>Microcoleaceae</taxon>
        <taxon>Plectonema</taxon>
    </lineage>
</organism>
<dbReference type="InterPro" id="IPR011049">
    <property type="entry name" value="Serralysin-like_metalloprot_C"/>
</dbReference>
<dbReference type="Gene3D" id="2.60.120.380">
    <property type="match status" value="2"/>
</dbReference>
<protein>
    <submittedName>
        <fullName evidence="3">Pre-peptidase C-terminal domain-containing protein</fullName>
    </submittedName>
</protein>
<dbReference type="Pfam" id="PF04151">
    <property type="entry name" value="PPC"/>
    <property type="match status" value="2"/>
</dbReference>
<keyword evidence="4" id="KW-1185">Reference proteome</keyword>
<dbReference type="SUPFAM" id="SSF51120">
    <property type="entry name" value="beta-Roll"/>
    <property type="match status" value="1"/>
</dbReference>